<gene>
    <name evidence="5" type="primary">truB</name>
    <name evidence="10" type="ORF">DEACI_0962</name>
    <name evidence="9" type="ORF">DEACI_3214</name>
</gene>
<dbReference type="GO" id="GO:1990481">
    <property type="term" value="P:mRNA pseudouridine synthesis"/>
    <property type="evidence" value="ECO:0007669"/>
    <property type="project" value="TreeGrafter"/>
</dbReference>
<keyword evidence="4 5" id="KW-0413">Isomerase</keyword>
<accession>A0A8S0Y3X7</accession>
<reference evidence="9" key="2">
    <citation type="submission" date="2020-01" db="EMBL/GenBank/DDBJ databases">
        <authorList>
            <person name="Hornung B."/>
        </authorList>
    </citation>
    <scope>NUCLEOTIDE SEQUENCE</scope>
    <source>
        <strain evidence="9">PacBioINE</strain>
    </source>
</reference>
<organism evidence="9">
    <name type="scientific">Acididesulfobacillus acetoxydans</name>
    <dbReference type="NCBI Taxonomy" id="1561005"/>
    <lineage>
        <taxon>Bacteria</taxon>
        <taxon>Bacillati</taxon>
        <taxon>Bacillota</taxon>
        <taxon>Clostridia</taxon>
        <taxon>Eubacteriales</taxon>
        <taxon>Peptococcaceae</taxon>
        <taxon>Acididesulfobacillus</taxon>
    </lineage>
</organism>
<dbReference type="NCBIfam" id="TIGR00431">
    <property type="entry name" value="TruB"/>
    <property type="match status" value="1"/>
</dbReference>
<dbReference type="InterPro" id="IPR014780">
    <property type="entry name" value="tRNA_psdUridine_synth_TruB"/>
</dbReference>
<dbReference type="Gene3D" id="3.30.2350.10">
    <property type="entry name" value="Pseudouridine synthase"/>
    <property type="match status" value="1"/>
</dbReference>
<dbReference type="Proteomes" id="UP001071230">
    <property type="component" value="Unassembled WGS sequence"/>
</dbReference>
<proteinExistence type="inferred from homology"/>
<dbReference type="InterPro" id="IPR002501">
    <property type="entry name" value="PsdUridine_synth_N"/>
</dbReference>
<keyword evidence="3 5" id="KW-0819">tRNA processing</keyword>
<dbReference type="EMBL" id="CDGJ01000031">
    <property type="protein sequence ID" value="CEJ06514.1"/>
    <property type="molecule type" value="Genomic_DNA"/>
</dbReference>
<evidence type="ECO:0000256" key="1">
    <source>
        <dbReference type="ARBA" id="ARBA00000385"/>
    </source>
</evidence>
<dbReference type="KEGG" id="aacx:DEACI_3214"/>
<evidence type="ECO:0000256" key="2">
    <source>
        <dbReference type="ARBA" id="ARBA00005642"/>
    </source>
</evidence>
<dbReference type="AlphaFoldDB" id="A0A8S0Y3X7"/>
<dbReference type="GO" id="GO:0031119">
    <property type="term" value="P:tRNA pseudouridine synthesis"/>
    <property type="evidence" value="ECO:0007669"/>
    <property type="project" value="UniProtKB-UniRule"/>
</dbReference>
<dbReference type="CDD" id="cd02573">
    <property type="entry name" value="PseudoU_synth_EcTruB"/>
    <property type="match status" value="1"/>
</dbReference>
<dbReference type="EMBL" id="LR746496">
    <property type="protein sequence ID" value="CAA7602535.1"/>
    <property type="molecule type" value="Genomic_DNA"/>
</dbReference>
<evidence type="ECO:0000256" key="3">
    <source>
        <dbReference type="ARBA" id="ARBA00022694"/>
    </source>
</evidence>
<evidence type="ECO:0000256" key="5">
    <source>
        <dbReference type="HAMAP-Rule" id="MF_01080"/>
    </source>
</evidence>
<protein>
    <recommendedName>
        <fullName evidence="5">tRNA pseudouridine synthase B</fullName>
        <ecNumber evidence="5">5.4.99.25</ecNumber>
    </recommendedName>
    <alternativeName>
        <fullName evidence="5">tRNA pseudouridine(55) synthase</fullName>
        <shortName evidence="5">Psi55 synthase</shortName>
    </alternativeName>
    <alternativeName>
        <fullName evidence="5">tRNA pseudouridylate synthase</fullName>
    </alternativeName>
    <alternativeName>
        <fullName evidence="5">tRNA-uridine isomerase</fullName>
    </alternativeName>
</protein>
<feature type="domain" description="Pseudouridine synthase II N-terminal" evidence="6">
    <location>
        <begin position="23"/>
        <end position="173"/>
    </location>
</feature>
<dbReference type="GO" id="GO:0003723">
    <property type="term" value="F:RNA binding"/>
    <property type="evidence" value="ECO:0007669"/>
    <property type="project" value="InterPro"/>
</dbReference>
<evidence type="ECO:0000313" key="9">
    <source>
        <dbReference type="EMBL" id="CAA7602535.1"/>
    </source>
</evidence>
<feature type="domain" description="tRNA pseudouridylate synthase B C-terminal" evidence="8">
    <location>
        <begin position="174"/>
        <end position="217"/>
    </location>
</feature>
<dbReference type="GO" id="GO:0160148">
    <property type="term" value="F:tRNA pseudouridine(55) synthase activity"/>
    <property type="evidence" value="ECO:0007669"/>
    <property type="project" value="UniProtKB-EC"/>
</dbReference>
<dbReference type="InterPro" id="IPR020103">
    <property type="entry name" value="PsdUridine_synth_cat_dom_sf"/>
</dbReference>
<feature type="active site" description="Nucleophile" evidence="5">
    <location>
        <position position="38"/>
    </location>
</feature>
<sequence>MDGVINLLKPPGMTSAAAVAWVKRALGVRKAGHTGTLDPAVGGVLPICLGKATRLAEYFTAQGKYYRAEATFGLVTDTQDAQGKILQTRPARLSGADLERILPRFRGKINQIPPMHSALRKEGKHLYEYARAGIVLEREARMIQVDRLDLVSWTDGRFPRAILDIECTKGTYVRTLCHDLGQAVGCGAHMSYLLRLRSGPFSLTESWTFEEIETALAGGDTGFLLAPPAGLQLPPVRLPESRAEAFRHGLATGAQWVDGAAEEDGTEVQVFSAGEFIGVGRWKSGMLYPHKVMS</sequence>
<dbReference type="Pfam" id="PF16198">
    <property type="entry name" value="TruB_C_2"/>
    <property type="match status" value="1"/>
</dbReference>
<dbReference type="SUPFAM" id="SSF55120">
    <property type="entry name" value="Pseudouridine synthase"/>
    <property type="match status" value="1"/>
</dbReference>
<dbReference type="Proteomes" id="UP000836597">
    <property type="component" value="Chromosome"/>
</dbReference>
<comment type="catalytic activity">
    <reaction evidence="1 5">
        <text>uridine(55) in tRNA = pseudouridine(55) in tRNA</text>
        <dbReference type="Rhea" id="RHEA:42532"/>
        <dbReference type="Rhea" id="RHEA-COMP:10101"/>
        <dbReference type="Rhea" id="RHEA-COMP:10102"/>
        <dbReference type="ChEBI" id="CHEBI:65314"/>
        <dbReference type="ChEBI" id="CHEBI:65315"/>
        <dbReference type="EC" id="5.4.99.25"/>
    </reaction>
</comment>
<evidence type="ECO:0000259" key="8">
    <source>
        <dbReference type="Pfam" id="PF16198"/>
    </source>
</evidence>
<dbReference type="Pfam" id="PF01509">
    <property type="entry name" value="TruB_N"/>
    <property type="match status" value="1"/>
</dbReference>
<dbReference type="InterPro" id="IPR015240">
    <property type="entry name" value="tRNA_sdUridine_synth_fam1_C"/>
</dbReference>
<evidence type="ECO:0000256" key="4">
    <source>
        <dbReference type="ARBA" id="ARBA00023235"/>
    </source>
</evidence>
<dbReference type="Pfam" id="PF09157">
    <property type="entry name" value="TruB-C_2"/>
    <property type="match status" value="1"/>
</dbReference>
<comment type="similarity">
    <text evidence="2 5">Belongs to the pseudouridine synthase TruB family. Type 1 subfamily.</text>
</comment>
<dbReference type="PANTHER" id="PTHR13767">
    <property type="entry name" value="TRNA-PSEUDOURIDINE SYNTHASE"/>
    <property type="match status" value="1"/>
</dbReference>
<dbReference type="PANTHER" id="PTHR13767:SF2">
    <property type="entry name" value="PSEUDOURIDYLATE SYNTHASE TRUB1"/>
    <property type="match status" value="1"/>
</dbReference>
<keyword evidence="11" id="KW-1185">Reference proteome</keyword>
<comment type="function">
    <text evidence="5">Responsible for synthesis of pseudouridine from uracil-55 in the psi GC loop of transfer RNAs.</text>
</comment>
<evidence type="ECO:0000313" key="11">
    <source>
        <dbReference type="Proteomes" id="UP001071230"/>
    </source>
</evidence>
<evidence type="ECO:0000313" key="10">
    <source>
        <dbReference type="EMBL" id="CEJ06514.1"/>
    </source>
</evidence>
<feature type="domain" description="tRNA pseudouridine synthase II TruB subfamily 1 C-terminal" evidence="7">
    <location>
        <begin position="234"/>
        <end position="292"/>
    </location>
</feature>
<name>A0A8S0Y3X7_9FIRM</name>
<dbReference type="HAMAP" id="MF_01080">
    <property type="entry name" value="TruB_bact"/>
    <property type="match status" value="1"/>
</dbReference>
<dbReference type="EC" id="5.4.99.25" evidence="5"/>
<evidence type="ECO:0000259" key="7">
    <source>
        <dbReference type="Pfam" id="PF09157"/>
    </source>
</evidence>
<reference evidence="10" key="1">
    <citation type="submission" date="2014-11" db="EMBL/GenBank/DDBJ databases">
        <authorList>
            <person name="Hornung B.V."/>
        </authorList>
    </citation>
    <scope>NUCLEOTIDE SEQUENCE</scope>
    <source>
        <strain evidence="10">INE</strain>
    </source>
</reference>
<dbReference type="RefSeq" id="WP_240985886.1">
    <property type="nucleotide sequence ID" value="NZ_CDGJ01000031.1"/>
</dbReference>
<dbReference type="InterPro" id="IPR032819">
    <property type="entry name" value="TruB_C"/>
</dbReference>
<evidence type="ECO:0000259" key="6">
    <source>
        <dbReference type="Pfam" id="PF01509"/>
    </source>
</evidence>